<dbReference type="PANTHER" id="PTHR48069:SF3">
    <property type="entry name" value="DIHYDROFOLATE REDUCTASE"/>
    <property type="match status" value="1"/>
</dbReference>
<evidence type="ECO:0000256" key="1">
    <source>
        <dbReference type="ARBA" id="ARBA00004903"/>
    </source>
</evidence>
<keyword evidence="6 8" id="KW-0560">Oxidoreductase</keyword>
<dbReference type="EC" id="1.5.1.3" evidence="3 8"/>
<name>A0A0G0E9P2_9BACT</name>
<dbReference type="PROSITE" id="PS51330">
    <property type="entry name" value="DHFR_2"/>
    <property type="match status" value="1"/>
</dbReference>
<dbReference type="CDD" id="cd00209">
    <property type="entry name" value="DHFR"/>
    <property type="match status" value="1"/>
</dbReference>
<evidence type="ECO:0000256" key="4">
    <source>
        <dbReference type="ARBA" id="ARBA00022563"/>
    </source>
</evidence>
<dbReference type="Gene3D" id="3.40.430.10">
    <property type="entry name" value="Dihydrofolate Reductase, subunit A"/>
    <property type="match status" value="1"/>
</dbReference>
<dbReference type="PIRSF" id="PIRSF000194">
    <property type="entry name" value="DHFR"/>
    <property type="match status" value="1"/>
</dbReference>
<dbReference type="GO" id="GO:0046655">
    <property type="term" value="P:folic acid metabolic process"/>
    <property type="evidence" value="ECO:0007669"/>
    <property type="project" value="TreeGrafter"/>
</dbReference>
<dbReference type="FunFam" id="3.40.430.10:FF:000001">
    <property type="entry name" value="Dihydrofolate reductase"/>
    <property type="match status" value="1"/>
</dbReference>
<organism evidence="10 11">
    <name type="scientific">Candidatus Nomurabacteria bacterium GW2011_GWA1_36_15</name>
    <dbReference type="NCBI Taxonomy" id="1618728"/>
    <lineage>
        <taxon>Bacteria</taxon>
        <taxon>Candidatus Nomuraibacteriota</taxon>
    </lineage>
</organism>
<evidence type="ECO:0000313" key="10">
    <source>
        <dbReference type="EMBL" id="KKP97841.1"/>
    </source>
</evidence>
<evidence type="ECO:0000256" key="5">
    <source>
        <dbReference type="ARBA" id="ARBA00022857"/>
    </source>
</evidence>
<dbReference type="GO" id="GO:0004146">
    <property type="term" value="F:dihydrofolate reductase activity"/>
    <property type="evidence" value="ECO:0007669"/>
    <property type="project" value="UniProtKB-EC"/>
</dbReference>
<protein>
    <recommendedName>
        <fullName evidence="3 8">Dihydrofolate reductase</fullName>
        <ecNumber evidence="3 8">1.5.1.3</ecNumber>
    </recommendedName>
</protein>
<dbReference type="InterPro" id="IPR012259">
    <property type="entry name" value="DHFR"/>
</dbReference>
<dbReference type="SUPFAM" id="SSF53597">
    <property type="entry name" value="Dihydrofolate reductase-like"/>
    <property type="match status" value="1"/>
</dbReference>
<dbReference type="GO" id="GO:0006730">
    <property type="term" value="P:one-carbon metabolic process"/>
    <property type="evidence" value="ECO:0007669"/>
    <property type="project" value="UniProtKB-KW"/>
</dbReference>
<evidence type="ECO:0000256" key="6">
    <source>
        <dbReference type="ARBA" id="ARBA00023002"/>
    </source>
</evidence>
<reference evidence="10 11" key="1">
    <citation type="journal article" date="2015" name="Nature">
        <title>rRNA introns, odd ribosomes, and small enigmatic genomes across a large radiation of phyla.</title>
        <authorList>
            <person name="Brown C.T."/>
            <person name="Hug L.A."/>
            <person name="Thomas B.C."/>
            <person name="Sharon I."/>
            <person name="Castelle C.J."/>
            <person name="Singh A."/>
            <person name="Wilkins M.J."/>
            <person name="Williams K.H."/>
            <person name="Banfield J.F."/>
        </authorList>
    </citation>
    <scope>NUCLEOTIDE SEQUENCE [LARGE SCALE GENOMIC DNA]</scope>
</reference>
<accession>A0A0G0E9P2</accession>
<feature type="domain" description="DHFR" evidence="9">
    <location>
        <begin position="1"/>
        <end position="181"/>
    </location>
</feature>
<keyword evidence="5 8" id="KW-0521">NADP</keyword>
<evidence type="ECO:0000259" key="9">
    <source>
        <dbReference type="PROSITE" id="PS51330"/>
    </source>
</evidence>
<dbReference type="AlphaFoldDB" id="A0A0G0E9P2"/>
<dbReference type="Proteomes" id="UP000034606">
    <property type="component" value="Unassembled WGS sequence"/>
</dbReference>
<dbReference type="PANTHER" id="PTHR48069">
    <property type="entry name" value="DIHYDROFOLATE REDUCTASE"/>
    <property type="match status" value="1"/>
</dbReference>
<comment type="caution">
    <text evidence="10">The sequence shown here is derived from an EMBL/GenBank/DDBJ whole genome shotgun (WGS) entry which is preliminary data.</text>
</comment>
<dbReference type="GO" id="GO:0046654">
    <property type="term" value="P:tetrahydrofolate biosynthetic process"/>
    <property type="evidence" value="ECO:0007669"/>
    <property type="project" value="UniProtKB-UniPathway"/>
</dbReference>
<evidence type="ECO:0000256" key="8">
    <source>
        <dbReference type="PIRNR" id="PIRNR000194"/>
    </source>
</evidence>
<evidence type="ECO:0000313" key="11">
    <source>
        <dbReference type="Proteomes" id="UP000034606"/>
    </source>
</evidence>
<evidence type="ECO:0000256" key="3">
    <source>
        <dbReference type="ARBA" id="ARBA00012856"/>
    </source>
</evidence>
<dbReference type="GO" id="GO:0070401">
    <property type="term" value="F:NADP+ binding"/>
    <property type="evidence" value="ECO:0007669"/>
    <property type="project" value="UniProtKB-ARBA"/>
</dbReference>
<dbReference type="PRINTS" id="PR00070">
    <property type="entry name" value="DHFR"/>
</dbReference>
<comment type="function">
    <text evidence="7 8">Key enzyme in folate metabolism. Catalyzes an essential reaction for de novo glycine and purine synthesis, and for DNA precursor synthesis.</text>
</comment>
<dbReference type="PATRIC" id="fig|1618728.3.peg.441"/>
<dbReference type="InterPro" id="IPR001796">
    <property type="entry name" value="DHFR_dom"/>
</dbReference>
<gene>
    <name evidence="10" type="ORF">US05_C0011G0038</name>
</gene>
<evidence type="ECO:0000256" key="2">
    <source>
        <dbReference type="ARBA" id="ARBA00009539"/>
    </source>
</evidence>
<sequence length="181" mass="20690">MISIISAIGKNNEIGKKNELLWNLPADMKHFREVTSEHTVIMGQKTFESIGRPLPNRRNIVITLDKNYLRHGVDIVYSVEELDTLLKKENDESIRQAQGEEIFVIGGGQIYKLFIEKADKLYITHVDAEFPDADTFFPEIDKNKWEKIKSEKHLKDDLCSCRLSMVPSFTIIKSARAIGPA</sequence>
<dbReference type="Pfam" id="PF00186">
    <property type="entry name" value="DHFR_1"/>
    <property type="match status" value="1"/>
</dbReference>
<comment type="similarity">
    <text evidence="2 8">Belongs to the dihydrofolate reductase family.</text>
</comment>
<evidence type="ECO:0000256" key="7">
    <source>
        <dbReference type="ARBA" id="ARBA00025067"/>
    </source>
</evidence>
<dbReference type="InterPro" id="IPR024072">
    <property type="entry name" value="DHFR-like_dom_sf"/>
</dbReference>
<comment type="catalytic activity">
    <reaction evidence="8">
        <text>(6S)-5,6,7,8-tetrahydrofolate + NADP(+) = 7,8-dihydrofolate + NADPH + H(+)</text>
        <dbReference type="Rhea" id="RHEA:15009"/>
        <dbReference type="ChEBI" id="CHEBI:15378"/>
        <dbReference type="ChEBI" id="CHEBI:57451"/>
        <dbReference type="ChEBI" id="CHEBI:57453"/>
        <dbReference type="ChEBI" id="CHEBI:57783"/>
        <dbReference type="ChEBI" id="CHEBI:58349"/>
        <dbReference type="EC" id="1.5.1.3"/>
    </reaction>
</comment>
<proteinExistence type="inferred from homology"/>
<dbReference type="UniPathway" id="UPA00077">
    <property type="reaction ID" value="UER00158"/>
</dbReference>
<comment type="pathway">
    <text evidence="1 8">Cofactor biosynthesis; tetrahydrofolate biosynthesis; 5,6,7,8-tetrahydrofolate from 7,8-dihydrofolate: step 1/1.</text>
</comment>
<keyword evidence="4 8" id="KW-0554">One-carbon metabolism</keyword>
<dbReference type="GO" id="GO:0005829">
    <property type="term" value="C:cytosol"/>
    <property type="evidence" value="ECO:0007669"/>
    <property type="project" value="TreeGrafter"/>
</dbReference>
<dbReference type="GO" id="GO:0046452">
    <property type="term" value="P:dihydrofolate metabolic process"/>
    <property type="evidence" value="ECO:0007669"/>
    <property type="project" value="TreeGrafter"/>
</dbReference>
<dbReference type="EMBL" id="LBRM01000011">
    <property type="protein sequence ID" value="KKP97841.1"/>
    <property type="molecule type" value="Genomic_DNA"/>
</dbReference>